<evidence type="ECO:0000313" key="2">
    <source>
        <dbReference type="EMBL" id="MFD1301411.1"/>
    </source>
</evidence>
<dbReference type="InterPro" id="IPR003754">
    <property type="entry name" value="4pyrrol_synth_uPrphyn_synth"/>
</dbReference>
<dbReference type="EC" id="4.2.1.75" evidence="2"/>
<keyword evidence="2" id="KW-0456">Lyase</keyword>
<organism evidence="2 3">
    <name type="scientific">Methylobacterium marchantiae</name>
    <dbReference type="NCBI Taxonomy" id="600331"/>
    <lineage>
        <taxon>Bacteria</taxon>
        <taxon>Pseudomonadati</taxon>
        <taxon>Pseudomonadota</taxon>
        <taxon>Alphaproteobacteria</taxon>
        <taxon>Hyphomicrobiales</taxon>
        <taxon>Methylobacteriaceae</taxon>
        <taxon>Methylobacterium</taxon>
    </lineage>
</organism>
<dbReference type="RefSeq" id="WP_238204933.1">
    <property type="nucleotide sequence ID" value="NZ_JBHTND010000007.1"/>
</dbReference>
<reference evidence="3" key="1">
    <citation type="journal article" date="2019" name="Int. J. Syst. Evol. Microbiol.">
        <title>The Global Catalogue of Microorganisms (GCM) 10K type strain sequencing project: providing services to taxonomists for standard genome sequencing and annotation.</title>
        <authorList>
            <consortium name="The Broad Institute Genomics Platform"/>
            <consortium name="The Broad Institute Genome Sequencing Center for Infectious Disease"/>
            <person name="Wu L."/>
            <person name="Ma J."/>
        </authorList>
    </citation>
    <scope>NUCLEOTIDE SEQUENCE [LARGE SCALE GENOMIC DNA]</scope>
    <source>
        <strain evidence="3">CCUG 56108</strain>
    </source>
</reference>
<dbReference type="SUPFAM" id="SSF69618">
    <property type="entry name" value="HemD-like"/>
    <property type="match status" value="1"/>
</dbReference>
<dbReference type="Proteomes" id="UP001597176">
    <property type="component" value="Unassembled WGS sequence"/>
</dbReference>
<name>A0ABW3WXN7_9HYPH</name>
<proteinExistence type="predicted"/>
<comment type="caution">
    <text evidence="2">The sequence shown here is derived from an EMBL/GenBank/DDBJ whole genome shotgun (WGS) entry which is preliminary data.</text>
</comment>
<dbReference type="EMBL" id="JBHTND010000007">
    <property type="protein sequence ID" value="MFD1301411.1"/>
    <property type="molecule type" value="Genomic_DNA"/>
</dbReference>
<dbReference type="Gene3D" id="3.40.50.10090">
    <property type="match status" value="2"/>
</dbReference>
<sequence length="235" mass="24112">MRIWIARPEPGATRTAERLVALGHEPLVAPILVVEATDAPPPRGPFDGLLVTSANALRHAAGWGHLHGVPVFAVGARTAALARQKGFVSVRTAEGNAADLAGLVVRTVSPGASLLHAAGEDRKAEPVSSLTAAGFTMTTFVAYGARPLACLPDHVAKAFDGPDALAGMLHYSRRSAATARELAEAAGYGGAFAALRHYCLSVDVAAPLAEAGIAAHFIAGQANEESLLAGLRSGF</sequence>
<evidence type="ECO:0000259" key="1">
    <source>
        <dbReference type="Pfam" id="PF02602"/>
    </source>
</evidence>
<accession>A0ABW3WXN7</accession>
<protein>
    <submittedName>
        <fullName evidence="2">Uroporphyrinogen-III synthase</fullName>
        <ecNumber evidence="2">4.2.1.75</ecNumber>
    </submittedName>
</protein>
<keyword evidence="3" id="KW-1185">Reference proteome</keyword>
<dbReference type="CDD" id="cd06578">
    <property type="entry name" value="HemD"/>
    <property type="match status" value="1"/>
</dbReference>
<evidence type="ECO:0000313" key="3">
    <source>
        <dbReference type="Proteomes" id="UP001597176"/>
    </source>
</evidence>
<feature type="domain" description="Tetrapyrrole biosynthesis uroporphyrinogen III synthase" evidence="1">
    <location>
        <begin position="14"/>
        <end position="228"/>
    </location>
</feature>
<dbReference type="InterPro" id="IPR036108">
    <property type="entry name" value="4pyrrol_syn_uPrphyn_synt_sf"/>
</dbReference>
<dbReference type="GO" id="GO:0004852">
    <property type="term" value="F:uroporphyrinogen-III synthase activity"/>
    <property type="evidence" value="ECO:0007669"/>
    <property type="project" value="UniProtKB-EC"/>
</dbReference>
<dbReference type="Pfam" id="PF02602">
    <property type="entry name" value="HEM4"/>
    <property type="match status" value="1"/>
</dbReference>
<gene>
    <name evidence="2" type="ORF">ACFQ4G_07395</name>
</gene>